<evidence type="ECO:0000313" key="10">
    <source>
        <dbReference type="EMBL" id="OZT77684.1"/>
    </source>
</evidence>
<evidence type="ECO:0000256" key="2">
    <source>
        <dbReference type="ARBA" id="ARBA00022448"/>
    </source>
</evidence>
<protein>
    <recommendedName>
        <fullName evidence="7">ATP synthase subunit delta</fullName>
    </recommendedName>
    <alternativeName>
        <fullName evidence="7">ATP synthase F(1) sector subunit delta</fullName>
    </alternativeName>
    <alternativeName>
        <fullName evidence="7">F-type ATPase subunit delta</fullName>
        <shortName evidence="7">F-ATPase subunit delta</shortName>
    </alternativeName>
</protein>
<organism evidence="8 11">
    <name type="scientific">Salinicoccus roseus</name>
    <dbReference type="NCBI Taxonomy" id="45670"/>
    <lineage>
        <taxon>Bacteria</taxon>
        <taxon>Bacillati</taxon>
        <taxon>Bacillota</taxon>
        <taxon>Bacilli</taxon>
        <taxon>Bacillales</taxon>
        <taxon>Staphylococcaceae</taxon>
        <taxon>Salinicoccus</taxon>
    </lineage>
</organism>
<reference evidence="9" key="4">
    <citation type="submission" date="2022-12" db="EMBL/GenBank/DDBJ databases">
        <title>Genome analysis and biological profiling of marine Salinicoccus roseus MOSEL-ME25.</title>
        <authorList>
            <person name="Mirza F.T."/>
            <person name="Xie Y."/>
            <person name="Shinwari Z.K."/>
        </authorList>
    </citation>
    <scope>NUCLEOTIDE SEQUENCE</scope>
    <source>
        <strain evidence="9">MOSEL-ME25</strain>
    </source>
</reference>
<dbReference type="AlphaFoldDB" id="A0A0C2HFR2"/>
<dbReference type="Proteomes" id="UP000527860">
    <property type="component" value="Unassembled WGS sequence"/>
</dbReference>
<reference evidence="8 11" key="1">
    <citation type="submission" date="2015-01" db="EMBL/GenBank/DDBJ databases">
        <title>Genome sequences of high lactate-tolerant strain Salinicoccus roseus W12 with industrial interest.</title>
        <authorList>
            <person name="Wang H."/>
            <person name="Yu B."/>
        </authorList>
    </citation>
    <scope>NUCLEOTIDE SEQUENCE [LARGE SCALE GENOMIC DNA]</scope>
    <source>
        <strain evidence="8 11">W12</strain>
    </source>
</reference>
<evidence type="ECO:0000313" key="13">
    <source>
        <dbReference type="Proteomes" id="UP000527860"/>
    </source>
</evidence>
<dbReference type="EMBL" id="JXII01000006">
    <property type="protein sequence ID" value="KIH70489.1"/>
    <property type="molecule type" value="Genomic_DNA"/>
</dbReference>
<dbReference type="EMBL" id="NPEZ01000002">
    <property type="protein sequence ID" value="OZT77684.1"/>
    <property type="molecule type" value="Genomic_DNA"/>
</dbReference>
<reference evidence="10 12" key="2">
    <citation type="submission" date="2017-07" db="EMBL/GenBank/DDBJ databases">
        <title>Shotgun whole genome sequences of three halophilic bacterial isolates.</title>
        <authorList>
            <person name="Pozzo T."/>
            <person name="Higdon S.M."/>
            <person name="Quillaguaman J."/>
        </authorList>
    </citation>
    <scope>NUCLEOTIDE SEQUENCE [LARGE SCALE GENOMIC DNA]</scope>
    <source>
        <strain evidence="10 12">BU-1</strain>
    </source>
</reference>
<dbReference type="GO" id="GO:0045259">
    <property type="term" value="C:proton-transporting ATP synthase complex"/>
    <property type="evidence" value="ECO:0007669"/>
    <property type="project" value="UniProtKB-KW"/>
</dbReference>
<dbReference type="Proteomes" id="UP000031546">
    <property type="component" value="Unassembled WGS sequence"/>
</dbReference>
<evidence type="ECO:0000313" key="11">
    <source>
        <dbReference type="Proteomes" id="UP000031546"/>
    </source>
</evidence>
<comment type="function">
    <text evidence="7">This protein is part of the stalk that links CF(0) to CF(1). It either transmits conformational changes from CF(0) to CF(1) or is implicated in proton conduction.</text>
</comment>
<name>A0A0C2HFR2_9STAP</name>
<dbReference type="NCBIfam" id="TIGR01145">
    <property type="entry name" value="ATP_synt_delta"/>
    <property type="match status" value="1"/>
</dbReference>
<evidence type="ECO:0000313" key="12">
    <source>
        <dbReference type="Proteomes" id="UP000216682"/>
    </source>
</evidence>
<dbReference type="Proteomes" id="UP000216682">
    <property type="component" value="Unassembled WGS sequence"/>
</dbReference>
<dbReference type="GeneID" id="77845330"/>
<proteinExistence type="inferred from homology"/>
<dbReference type="InterPro" id="IPR000711">
    <property type="entry name" value="ATPase_OSCP/dsu"/>
</dbReference>
<evidence type="ECO:0000256" key="5">
    <source>
        <dbReference type="ARBA" id="ARBA00023136"/>
    </source>
</evidence>
<dbReference type="SUPFAM" id="SSF47928">
    <property type="entry name" value="N-terminal domain of the delta subunit of the F1F0-ATP synthase"/>
    <property type="match status" value="1"/>
</dbReference>
<dbReference type="OrthoDB" id="9802471at2"/>
<keyword evidence="4 7" id="KW-0406">Ion transport</keyword>
<dbReference type="GO" id="GO:0005886">
    <property type="term" value="C:plasma membrane"/>
    <property type="evidence" value="ECO:0007669"/>
    <property type="project" value="UniProtKB-SubCell"/>
</dbReference>
<keyword evidence="7" id="KW-1003">Cell membrane</keyword>
<evidence type="ECO:0000313" key="8">
    <source>
        <dbReference type="EMBL" id="KIH70489.1"/>
    </source>
</evidence>
<accession>A0A0C2HFR2</accession>
<comment type="subcellular location">
    <subcellularLocation>
        <location evidence="7">Cell membrane</location>
        <topology evidence="7">Peripheral membrane protein</topology>
    </subcellularLocation>
    <subcellularLocation>
        <location evidence="1">Membrane</location>
    </subcellularLocation>
</comment>
<dbReference type="HAMAP" id="MF_01416">
    <property type="entry name" value="ATP_synth_delta_bact"/>
    <property type="match status" value="1"/>
</dbReference>
<dbReference type="PRINTS" id="PR00125">
    <property type="entry name" value="ATPASEDELTA"/>
</dbReference>
<comment type="similarity">
    <text evidence="7">Belongs to the ATPase delta chain family.</text>
</comment>
<evidence type="ECO:0000313" key="9">
    <source>
        <dbReference type="EMBL" id="MDB0580574.1"/>
    </source>
</evidence>
<dbReference type="EMBL" id="JABEVU030000001">
    <property type="protein sequence ID" value="MDB0580574.1"/>
    <property type="molecule type" value="Genomic_DNA"/>
</dbReference>
<sequence length="180" mass="20475">MANSAQKYSQALFSTVKDAGRLDEAKADFDEVVKAVRNTPEFLTFMNNPKVPRDSRREAVAKTFDSVSEPLRNMLLILSDRNRFSEVEAIHDHFIQNYNAHYKQENVVIESVYPLSEEEIEGIGKVFIKKTGLSKLLIENKVNEELIGGIRVFIGTKVYDGSLNTQLSDLKNRFRESTNS</sequence>
<keyword evidence="7" id="KW-0139">CF(1)</keyword>
<dbReference type="PANTHER" id="PTHR11910">
    <property type="entry name" value="ATP SYNTHASE DELTA CHAIN"/>
    <property type="match status" value="1"/>
</dbReference>
<evidence type="ECO:0000256" key="6">
    <source>
        <dbReference type="ARBA" id="ARBA00023310"/>
    </source>
</evidence>
<dbReference type="STRING" id="45670.SN16_07155"/>
<evidence type="ECO:0000256" key="3">
    <source>
        <dbReference type="ARBA" id="ARBA00022781"/>
    </source>
</evidence>
<evidence type="ECO:0000256" key="4">
    <source>
        <dbReference type="ARBA" id="ARBA00023065"/>
    </source>
</evidence>
<comment type="function">
    <text evidence="7">F(1)F(0) ATP synthase produces ATP from ADP in the presence of a proton or sodium gradient. F-type ATPases consist of two structural domains, F(1) containing the extramembraneous catalytic core and F(0) containing the membrane proton channel, linked together by a central stalk and a peripheral stalk. During catalysis, ATP synthesis in the catalytic domain of F(1) is coupled via a rotary mechanism of the central stalk subunits to proton translocation.</text>
</comment>
<evidence type="ECO:0000256" key="1">
    <source>
        <dbReference type="ARBA" id="ARBA00004370"/>
    </source>
</evidence>
<keyword evidence="2 7" id="KW-0813">Transport</keyword>
<evidence type="ECO:0000256" key="7">
    <source>
        <dbReference type="HAMAP-Rule" id="MF_01416"/>
    </source>
</evidence>
<keyword evidence="6 7" id="KW-0066">ATP synthesis</keyword>
<dbReference type="InterPro" id="IPR026015">
    <property type="entry name" value="ATP_synth_OSCP/delta_N_sf"/>
</dbReference>
<dbReference type="GO" id="GO:0046933">
    <property type="term" value="F:proton-transporting ATP synthase activity, rotational mechanism"/>
    <property type="evidence" value="ECO:0007669"/>
    <property type="project" value="UniProtKB-UniRule"/>
</dbReference>
<dbReference type="Gene3D" id="1.10.520.20">
    <property type="entry name" value="N-terminal domain of the delta subunit of the F1F0-ATP synthase"/>
    <property type="match status" value="1"/>
</dbReference>
<reference evidence="9" key="3">
    <citation type="submission" date="2020-04" db="EMBL/GenBank/DDBJ databases">
        <authorList>
            <person name="Tanveer F."/>
            <person name="Xie Y."/>
            <person name="Shinwari Z.K."/>
        </authorList>
    </citation>
    <scope>NUCLEOTIDE SEQUENCE</scope>
    <source>
        <strain evidence="9">MOSEL-ME25</strain>
    </source>
</reference>
<comment type="caution">
    <text evidence="8">The sequence shown here is derived from an EMBL/GenBank/DDBJ whole genome shotgun (WGS) entry which is preliminary data.</text>
</comment>
<dbReference type="RefSeq" id="WP_040105947.1">
    <property type="nucleotide sequence ID" value="NZ_BMCA01000002.1"/>
</dbReference>
<dbReference type="Pfam" id="PF00213">
    <property type="entry name" value="OSCP"/>
    <property type="match status" value="1"/>
</dbReference>
<keyword evidence="5 7" id="KW-0472">Membrane</keyword>
<keyword evidence="13" id="KW-1185">Reference proteome</keyword>
<gene>
    <name evidence="7 9" type="primary">atpH</name>
    <name evidence="10" type="ORF">CFN03_07065</name>
    <name evidence="9" type="ORF">F7P68_0008525</name>
    <name evidence="8" type="ORF">SN16_07155</name>
</gene>
<keyword evidence="3 7" id="KW-0375">Hydrogen ion transport</keyword>